<comment type="caution">
    <text evidence="1">The sequence shown here is derived from an EMBL/GenBank/DDBJ whole genome shotgun (WGS) entry which is preliminary data.</text>
</comment>
<gene>
    <name evidence="1" type="ORF">P5G49_17405</name>
</gene>
<evidence type="ECO:0000313" key="2">
    <source>
        <dbReference type="Proteomes" id="UP001175097"/>
    </source>
</evidence>
<dbReference type="RefSeq" id="WP_301245933.1">
    <property type="nucleotide sequence ID" value="NZ_JAROCC010000025.1"/>
</dbReference>
<sequence length="113" mass="13556">MDWNWNETRIKLPYTSENFRTLLDTICRGENEFSQYDFAIWCDNLTMAFDDDEGEELNEYDSLVNGIARDIECQWDLYLINTYTLKELQTLDLSQVSLPQEWLLKWLKELNSL</sequence>
<accession>A0ABT8JY12</accession>
<reference evidence="1" key="1">
    <citation type="submission" date="2023-03" db="EMBL/GenBank/DDBJ databases">
        <title>MT1 and MT2 Draft Genomes of Novel Species.</title>
        <authorList>
            <person name="Venkateswaran K."/>
        </authorList>
    </citation>
    <scope>NUCLEOTIDE SEQUENCE</scope>
    <source>
        <strain evidence="1">F6_3S_P_2</strain>
    </source>
</reference>
<dbReference type="EMBL" id="JAROCC010000025">
    <property type="protein sequence ID" value="MDN4609242.1"/>
    <property type="molecule type" value="Genomic_DNA"/>
</dbReference>
<organism evidence="1 2">
    <name type="scientific">Sporosarcina highlanderae</name>
    <dbReference type="NCBI Taxonomy" id="3035916"/>
    <lineage>
        <taxon>Bacteria</taxon>
        <taxon>Bacillati</taxon>
        <taxon>Bacillota</taxon>
        <taxon>Bacilli</taxon>
        <taxon>Bacillales</taxon>
        <taxon>Caryophanaceae</taxon>
        <taxon>Sporosarcina</taxon>
    </lineage>
</organism>
<dbReference type="Proteomes" id="UP001175097">
    <property type="component" value="Unassembled WGS sequence"/>
</dbReference>
<evidence type="ECO:0000313" key="1">
    <source>
        <dbReference type="EMBL" id="MDN4609242.1"/>
    </source>
</evidence>
<name>A0ABT8JY12_9BACL</name>
<keyword evidence="2" id="KW-1185">Reference proteome</keyword>
<proteinExistence type="predicted"/>
<protein>
    <submittedName>
        <fullName evidence="1">Uncharacterized protein</fullName>
    </submittedName>
</protein>